<dbReference type="Pfam" id="PF08546">
    <property type="entry name" value="ApbA_C"/>
    <property type="match status" value="1"/>
</dbReference>
<evidence type="ECO:0000313" key="8">
    <source>
        <dbReference type="EMBL" id="MFC4201697.1"/>
    </source>
</evidence>
<dbReference type="PANTHER" id="PTHR21708:SF26">
    <property type="entry name" value="2-DEHYDROPANTOATE 2-REDUCTASE"/>
    <property type="match status" value="1"/>
</dbReference>
<keyword evidence="3 5" id="KW-0560">Oxidoreductase</keyword>
<gene>
    <name evidence="8" type="primary">panE</name>
    <name evidence="8" type="ORF">ACFOY1_12100</name>
</gene>
<evidence type="ECO:0000259" key="7">
    <source>
        <dbReference type="Pfam" id="PF08546"/>
    </source>
</evidence>
<evidence type="ECO:0000256" key="3">
    <source>
        <dbReference type="ARBA" id="ARBA00023002"/>
    </source>
</evidence>
<dbReference type="NCBIfam" id="NF005094">
    <property type="entry name" value="PRK06522.2-5"/>
    <property type="match status" value="1"/>
</dbReference>
<evidence type="ECO:0000256" key="4">
    <source>
        <dbReference type="ARBA" id="ARBA00032024"/>
    </source>
</evidence>
<dbReference type="Pfam" id="PF02558">
    <property type="entry name" value="ApbA"/>
    <property type="match status" value="1"/>
</dbReference>
<evidence type="ECO:0000256" key="1">
    <source>
        <dbReference type="ARBA" id="ARBA00013014"/>
    </source>
</evidence>
<comment type="pathway">
    <text evidence="5">Cofactor biosynthesis; (R)-pantothenate biosynthesis; (R)-pantoate from 3-methyl-2-oxobutanoate: step 2/2.</text>
</comment>
<comment type="catalytic activity">
    <reaction evidence="5">
        <text>(R)-pantoate + NADP(+) = 2-dehydropantoate + NADPH + H(+)</text>
        <dbReference type="Rhea" id="RHEA:16233"/>
        <dbReference type="ChEBI" id="CHEBI:11561"/>
        <dbReference type="ChEBI" id="CHEBI:15378"/>
        <dbReference type="ChEBI" id="CHEBI:15980"/>
        <dbReference type="ChEBI" id="CHEBI:57783"/>
        <dbReference type="ChEBI" id="CHEBI:58349"/>
        <dbReference type="EC" id="1.1.1.169"/>
    </reaction>
</comment>
<keyword evidence="2 5" id="KW-0521">NADP</keyword>
<dbReference type="PANTHER" id="PTHR21708">
    <property type="entry name" value="PROBABLE 2-DEHYDROPANTOATE 2-REDUCTASE"/>
    <property type="match status" value="1"/>
</dbReference>
<dbReference type="GO" id="GO:0008677">
    <property type="term" value="F:2-dehydropantoate 2-reductase activity"/>
    <property type="evidence" value="ECO:0007669"/>
    <property type="project" value="UniProtKB-EC"/>
</dbReference>
<evidence type="ECO:0000313" key="9">
    <source>
        <dbReference type="Proteomes" id="UP001595848"/>
    </source>
</evidence>
<sequence length="313" mass="33530">MRFLVVGAGALGGYFGGRLLQAGRDVTFLVRPARAELLREHGLRIKSVKGDAHIANPPTVSAQDLDSAFDVIIVGCKAYDLDSAMDAIAPAVGPGTAILPLLNGMRHLDRLAERFGREHVLGGLCLISAALDADGTVRHYNDRHTLAYGELDGSMSERVRRIEAQCSGANFEARASAQILQEMWEKWVFIAAAAGTNCLMRAAIGDIVQAGGTGLTLSLIDECAAVARANGHDPRPEALESPRKLLTSPTSTVTASMLKDVERGAPTEADHVFGDLLQRAGTALPDHALLRLAYLNLKSYEARRQREAAAKSR</sequence>
<proteinExistence type="inferred from homology"/>
<dbReference type="Proteomes" id="UP001595848">
    <property type="component" value="Unassembled WGS sequence"/>
</dbReference>
<dbReference type="EMBL" id="JBHSBV010000004">
    <property type="protein sequence ID" value="MFC4201697.1"/>
    <property type="molecule type" value="Genomic_DNA"/>
</dbReference>
<comment type="function">
    <text evidence="5">Catalyzes the NADPH-dependent reduction of ketopantoate into pantoic acid.</text>
</comment>
<dbReference type="InterPro" id="IPR003710">
    <property type="entry name" value="ApbA"/>
</dbReference>
<accession>A0ABV8P1J0</accession>
<feature type="domain" description="Ketopantoate reductase N-terminal" evidence="6">
    <location>
        <begin position="4"/>
        <end position="152"/>
    </location>
</feature>
<evidence type="ECO:0000256" key="5">
    <source>
        <dbReference type="RuleBase" id="RU362068"/>
    </source>
</evidence>
<dbReference type="RefSeq" id="WP_217965608.1">
    <property type="nucleotide sequence ID" value="NZ_JAHTBN010000007.1"/>
</dbReference>
<name>A0ABV8P1J0_9BURK</name>
<protein>
    <recommendedName>
        <fullName evidence="1 5">2-dehydropantoate 2-reductase</fullName>
        <ecNumber evidence="1 5">1.1.1.169</ecNumber>
    </recommendedName>
    <alternativeName>
        <fullName evidence="4 5">Ketopantoate reductase</fullName>
    </alternativeName>
</protein>
<dbReference type="NCBIfam" id="TIGR00745">
    <property type="entry name" value="apbA_panE"/>
    <property type="match status" value="1"/>
</dbReference>
<evidence type="ECO:0000256" key="2">
    <source>
        <dbReference type="ARBA" id="ARBA00022857"/>
    </source>
</evidence>
<reference evidence="9" key="1">
    <citation type="journal article" date="2019" name="Int. J. Syst. Evol. Microbiol.">
        <title>The Global Catalogue of Microorganisms (GCM) 10K type strain sequencing project: providing services to taxonomists for standard genome sequencing and annotation.</title>
        <authorList>
            <consortium name="The Broad Institute Genomics Platform"/>
            <consortium name="The Broad Institute Genome Sequencing Center for Infectious Disease"/>
            <person name="Wu L."/>
            <person name="Ma J."/>
        </authorList>
    </citation>
    <scope>NUCLEOTIDE SEQUENCE [LARGE SCALE GENOMIC DNA]</scope>
    <source>
        <strain evidence="9">LMG 24813</strain>
    </source>
</reference>
<evidence type="ECO:0000259" key="6">
    <source>
        <dbReference type="Pfam" id="PF02558"/>
    </source>
</evidence>
<comment type="caution">
    <text evidence="8">The sequence shown here is derived from an EMBL/GenBank/DDBJ whole genome shotgun (WGS) entry which is preliminary data.</text>
</comment>
<comment type="similarity">
    <text evidence="5">Belongs to the ketopantoate reductase family.</text>
</comment>
<keyword evidence="5" id="KW-0566">Pantothenate biosynthesis</keyword>
<dbReference type="EC" id="1.1.1.169" evidence="1 5"/>
<organism evidence="8 9">
    <name type="scientific">Candidimonas humi</name>
    <dbReference type="NCBI Taxonomy" id="683355"/>
    <lineage>
        <taxon>Bacteria</taxon>
        <taxon>Pseudomonadati</taxon>
        <taxon>Pseudomonadota</taxon>
        <taxon>Betaproteobacteria</taxon>
        <taxon>Burkholderiales</taxon>
        <taxon>Alcaligenaceae</taxon>
        <taxon>Candidimonas</taxon>
    </lineage>
</organism>
<dbReference type="InterPro" id="IPR051402">
    <property type="entry name" value="KPR-Related"/>
</dbReference>
<dbReference type="InterPro" id="IPR013752">
    <property type="entry name" value="KPA_reductase"/>
</dbReference>
<feature type="domain" description="Ketopantoate reductase C-terminal" evidence="7">
    <location>
        <begin position="179"/>
        <end position="283"/>
    </location>
</feature>
<dbReference type="InterPro" id="IPR013332">
    <property type="entry name" value="KPR_N"/>
</dbReference>
<keyword evidence="9" id="KW-1185">Reference proteome</keyword>